<proteinExistence type="predicted"/>
<dbReference type="AlphaFoldDB" id="A0A8J2KZN2"/>
<accession>A0A8J2KZN2</accession>
<comment type="caution">
    <text evidence="1">The sequence shown here is derived from an EMBL/GenBank/DDBJ whole genome shotgun (WGS) entry which is preliminary data.</text>
</comment>
<dbReference type="EMBL" id="CAJVCH010533119">
    <property type="protein sequence ID" value="CAG7824506.1"/>
    <property type="molecule type" value="Genomic_DNA"/>
</dbReference>
<dbReference type="Proteomes" id="UP000708208">
    <property type="component" value="Unassembled WGS sequence"/>
</dbReference>
<name>A0A8J2KZN2_9HEXA</name>
<feature type="non-terminal residue" evidence="1">
    <location>
        <position position="1"/>
    </location>
</feature>
<evidence type="ECO:0000313" key="2">
    <source>
        <dbReference type="Proteomes" id="UP000708208"/>
    </source>
</evidence>
<gene>
    <name evidence="1" type="ORF">AFUS01_LOCUS34658</name>
</gene>
<keyword evidence="2" id="KW-1185">Reference proteome</keyword>
<protein>
    <submittedName>
        <fullName evidence="1">Uncharacterized protein</fullName>
    </submittedName>
</protein>
<sequence>MQPAPDFSFTDNELIKEQLELYVSHGDLFARGHMTLGPRSVVHVEIFEMRIEPLAGPNFKLKL</sequence>
<organism evidence="1 2">
    <name type="scientific">Allacma fusca</name>
    <dbReference type="NCBI Taxonomy" id="39272"/>
    <lineage>
        <taxon>Eukaryota</taxon>
        <taxon>Metazoa</taxon>
        <taxon>Ecdysozoa</taxon>
        <taxon>Arthropoda</taxon>
        <taxon>Hexapoda</taxon>
        <taxon>Collembola</taxon>
        <taxon>Symphypleona</taxon>
        <taxon>Sminthuridae</taxon>
        <taxon>Allacma</taxon>
    </lineage>
</organism>
<evidence type="ECO:0000313" key="1">
    <source>
        <dbReference type="EMBL" id="CAG7824506.1"/>
    </source>
</evidence>
<reference evidence="1" key="1">
    <citation type="submission" date="2021-06" db="EMBL/GenBank/DDBJ databases">
        <authorList>
            <person name="Hodson N. C."/>
            <person name="Mongue J. A."/>
            <person name="Jaron S. K."/>
        </authorList>
    </citation>
    <scope>NUCLEOTIDE SEQUENCE</scope>
</reference>